<evidence type="ECO:0000313" key="2">
    <source>
        <dbReference type="Proteomes" id="UP000499080"/>
    </source>
</evidence>
<sequence length="94" mass="10439">MDLSVPFHLFPWVVGDVNRMPFISYLYPKGSLNDHSLNCLLPHSEQQPAEIRPTNIEVVLPVTAGLGVRGLMVIKELYPVPPCIRVLSEVTTTA</sequence>
<organism evidence="1 2">
    <name type="scientific">Araneus ventricosus</name>
    <name type="common">Orbweaver spider</name>
    <name type="synonym">Epeira ventricosa</name>
    <dbReference type="NCBI Taxonomy" id="182803"/>
    <lineage>
        <taxon>Eukaryota</taxon>
        <taxon>Metazoa</taxon>
        <taxon>Ecdysozoa</taxon>
        <taxon>Arthropoda</taxon>
        <taxon>Chelicerata</taxon>
        <taxon>Arachnida</taxon>
        <taxon>Araneae</taxon>
        <taxon>Araneomorphae</taxon>
        <taxon>Entelegynae</taxon>
        <taxon>Araneoidea</taxon>
        <taxon>Araneidae</taxon>
        <taxon>Araneus</taxon>
    </lineage>
</organism>
<protein>
    <submittedName>
        <fullName evidence="1">Uncharacterized protein</fullName>
    </submittedName>
</protein>
<keyword evidence="2" id="KW-1185">Reference proteome</keyword>
<dbReference type="AlphaFoldDB" id="A0A4Y2IEJ3"/>
<proteinExistence type="predicted"/>
<dbReference type="EMBL" id="BGPR01002573">
    <property type="protein sequence ID" value="GBM75709.1"/>
    <property type="molecule type" value="Genomic_DNA"/>
</dbReference>
<accession>A0A4Y2IEJ3</accession>
<reference evidence="1 2" key="1">
    <citation type="journal article" date="2019" name="Sci. Rep.">
        <title>Orb-weaving spider Araneus ventricosus genome elucidates the spidroin gene catalogue.</title>
        <authorList>
            <person name="Kono N."/>
            <person name="Nakamura H."/>
            <person name="Ohtoshi R."/>
            <person name="Moran D.A.P."/>
            <person name="Shinohara A."/>
            <person name="Yoshida Y."/>
            <person name="Fujiwara M."/>
            <person name="Mori M."/>
            <person name="Tomita M."/>
            <person name="Arakawa K."/>
        </authorList>
    </citation>
    <scope>NUCLEOTIDE SEQUENCE [LARGE SCALE GENOMIC DNA]</scope>
</reference>
<comment type="caution">
    <text evidence="1">The sequence shown here is derived from an EMBL/GenBank/DDBJ whole genome shotgun (WGS) entry which is preliminary data.</text>
</comment>
<gene>
    <name evidence="1" type="ORF">AVEN_36104_1</name>
</gene>
<name>A0A4Y2IEJ3_ARAVE</name>
<dbReference type="Proteomes" id="UP000499080">
    <property type="component" value="Unassembled WGS sequence"/>
</dbReference>
<evidence type="ECO:0000313" key="1">
    <source>
        <dbReference type="EMBL" id="GBM75709.1"/>
    </source>
</evidence>